<dbReference type="EMBL" id="JARBJD010000190">
    <property type="protein sequence ID" value="KAK2947836.1"/>
    <property type="molecule type" value="Genomic_DNA"/>
</dbReference>
<feature type="region of interest" description="Disordered" evidence="1">
    <location>
        <begin position="218"/>
        <end position="250"/>
    </location>
</feature>
<accession>A0ABQ9X7J5</accession>
<protein>
    <submittedName>
        <fullName evidence="2">Uncharacterized protein</fullName>
    </submittedName>
</protein>
<evidence type="ECO:0000256" key="1">
    <source>
        <dbReference type="SAM" id="MobiDB-lite"/>
    </source>
</evidence>
<gene>
    <name evidence="2" type="ORF">BLNAU_17256</name>
</gene>
<sequence>MERAGRKHWSVGNDHFWLPGDGGILGCAGADDDDRQGRRQRRICRGVCDLVVGLVWSELSETIAEATQNQPTICQRGNWFSVLLVFSKVQLEIFRNHSPTATPSTTSPLRIFDLSTVSTQCPALKMPLHSNADLFCIRRRAAMNEHNQQSNRRAWTRRESRRSVELSQHLLSHSSSFLTTGLTSNERHQPMHTHLHHSTQQTTQRFISPRMMQRMHTKRDRAHKHATVDSSDRNGFGRQMSKRSLMSVTR</sequence>
<evidence type="ECO:0000313" key="2">
    <source>
        <dbReference type="EMBL" id="KAK2947836.1"/>
    </source>
</evidence>
<organism evidence="2 3">
    <name type="scientific">Blattamonas nauphoetae</name>
    <dbReference type="NCBI Taxonomy" id="2049346"/>
    <lineage>
        <taxon>Eukaryota</taxon>
        <taxon>Metamonada</taxon>
        <taxon>Preaxostyla</taxon>
        <taxon>Oxymonadida</taxon>
        <taxon>Blattamonas</taxon>
    </lineage>
</organism>
<evidence type="ECO:0000313" key="3">
    <source>
        <dbReference type="Proteomes" id="UP001281761"/>
    </source>
</evidence>
<dbReference type="Proteomes" id="UP001281761">
    <property type="component" value="Unassembled WGS sequence"/>
</dbReference>
<reference evidence="2 3" key="1">
    <citation type="journal article" date="2022" name="bioRxiv">
        <title>Genomics of Preaxostyla Flagellates Illuminates Evolutionary Transitions and the Path Towards Mitochondrial Loss.</title>
        <authorList>
            <person name="Novak L.V.F."/>
            <person name="Treitli S.C."/>
            <person name="Pyrih J."/>
            <person name="Halakuc P."/>
            <person name="Pipaliya S.V."/>
            <person name="Vacek V."/>
            <person name="Brzon O."/>
            <person name="Soukal P."/>
            <person name="Eme L."/>
            <person name="Dacks J.B."/>
            <person name="Karnkowska A."/>
            <person name="Elias M."/>
            <person name="Hampl V."/>
        </authorList>
    </citation>
    <scope>NUCLEOTIDE SEQUENCE [LARGE SCALE GENOMIC DNA]</scope>
    <source>
        <strain evidence="2">NAU3</strain>
        <tissue evidence="2">Gut</tissue>
    </source>
</reference>
<comment type="caution">
    <text evidence="2">The sequence shown here is derived from an EMBL/GenBank/DDBJ whole genome shotgun (WGS) entry which is preliminary data.</text>
</comment>
<keyword evidence="3" id="KW-1185">Reference proteome</keyword>
<name>A0ABQ9X7J5_9EUKA</name>
<proteinExistence type="predicted"/>